<sequence>MVEKPVRWSSAGKNRSMLGTVKKCLIDGEENETTEKADKLTRNTWQHRVGNDGDFFSFLKYVPVPSCNFFLLNQEPQLRQTYYLCVSAAIAVYWFTLCQITDEMHIIGQVRIERFQH</sequence>
<protein>
    <submittedName>
        <fullName evidence="1">Uncharacterized protein</fullName>
    </submittedName>
</protein>
<reference evidence="1 2" key="1">
    <citation type="submission" date="2022-12" db="EMBL/GenBank/DDBJ databases">
        <title>Chromosome-scale assembly of the Ensete ventricosum genome.</title>
        <authorList>
            <person name="Dussert Y."/>
            <person name="Stocks J."/>
            <person name="Wendawek A."/>
            <person name="Woldeyes F."/>
            <person name="Nichols R.A."/>
            <person name="Borrell J.S."/>
        </authorList>
    </citation>
    <scope>NUCLEOTIDE SEQUENCE [LARGE SCALE GENOMIC DNA]</scope>
    <source>
        <strain evidence="2">cv. Maze</strain>
        <tissue evidence="1">Seeds</tissue>
    </source>
</reference>
<evidence type="ECO:0000313" key="1">
    <source>
        <dbReference type="EMBL" id="KAJ8505603.1"/>
    </source>
</evidence>
<keyword evidence="2" id="KW-1185">Reference proteome</keyword>
<evidence type="ECO:0000313" key="2">
    <source>
        <dbReference type="Proteomes" id="UP001222027"/>
    </source>
</evidence>
<dbReference type="EMBL" id="JAQQAF010000002">
    <property type="protein sequence ID" value="KAJ8505603.1"/>
    <property type="molecule type" value="Genomic_DNA"/>
</dbReference>
<comment type="caution">
    <text evidence="1">The sequence shown here is derived from an EMBL/GenBank/DDBJ whole genome shotgun (WGS) entry which is preliminary data.</text>
</comment>
<dbReference type="AlphaFoldDB" id="A0AAV8RT25"/>
<gene>
    <name evidence="1" type="ORF">OPV22_006489</name>
</gene>
<organism evidence="1 2">
    <name type="scientific">Ensete ventricosum</name>
    <name type="common">Abyssinian banana</name>
    <name type="synonym">Musa ensete</name>
    <dbReference type="NCBI Taxonomy" id="4639"/>
    <lineage>
        <taxon>Eukaryota</taxon>
        <taxon>Viridiplantae</taxon>
        <taxon>Streptophyta</taxon>
        <taxon>Embryophyta</taxon>
        <taxon>Tracheophyta</taxon>
        <taxon>Spermatophyta</taxon>
        <taxon>Magnoliopsida</taxon>
        <taxon>Liliopsida</taxon>
        <taxon>Zingiberales</taxon>
        <taxon>Musaceae</taxon>
        <taxon>Ensete</taxon>
    </lineage>
</organism>
<name>A0AAV8RT25_ENSVE</name>
<dbReference type="Proteomes" id="UP001222027">
    <property type="component" value="Unassembled WGS sequence"/>
</dbReference>
<proteinExistence type="predicted"/>
<accession>A0AAV8RT25</accession>